<reference evidence="1 2" key="1">
    <citation type="submission" date="2018-06" db="EMBL/GenBank/DDBJ databases">
        <title>Complete Genome Sequence of Bacillus velezensis DSYZ, a Plant Growth-Promoting Rhizobacterium with Antifungal Activity.</title>
        <authorList>
            <person name="Du B."/>
            <person name="Ding Y."/>
            <person name="Liu K."/>
            <person name="Yao L."/>
            <person name="Wang C."/>
            <person name="Li H."/>
            <person name="Liu H."/>
        </authorList>
    </citation>
    <scope>NUCLEOTIDE SEQUENCE [LARGE SCALE GENOMIC DNA]</scope>
    <source>
        <strain evidence="1 2">DSYZ</strain>
    </source>
</reference>
<dbReference type="RefSeq" id="WP_062623460.1">
    <property type="nucleotide sequence ID" value="NZ_CP015443.1"/>
</dbReference>
<gene>
    <name evidence="1" type="ORF">BVDSYZ_11680</name>
</gene>
<proteinExistence type="predicted"/>
<evidence type="ECO:0000313" key="2">
    <source>
        <dbReference type="Proteomes" id="UP000250069"/>
    </source>
</evidence>
<dbReference type="EMBL" id="CP030150">
    <property type="protein sequence ID" value="AWX72647.1"/>
    <property type="molecule type" value="Genomic_DNA"/>
</dbReference>
<sequence length="125" mass="14494">MIKQEEIILMEALLRDVRGNWSDEIISRLTEVNRIAKSYNFEAIEEKTRGIIDAEKAGNNKNFDGRCFRSGYKSGGYEGLSEFYGGDGNFKLKARSKEFLQKVDELMTNDWLIFPDFDEYNKCNV</sequence>
<dbReference type="AlphaFoldDB" id="A0ABC8D9U5"/>
<dbReference type="Proteomes" id="UP000250069">
    <property type="component" value="Chromosome"/>
</dbReference>
<evidence type="ECO:0008006" key="3">
    <source>
        <dbReference type="Google" id="ProtNLM"/>
    </source>
</evidence>
<organism evidence="1 2">
    <name type="scientific">Bacillus velezensis</name>
    <dbReference type="NCBI Taxonomy" id="492670"/>
    <lineage>
        <taxon>Bacteria</taxon>
        <taxon>Bacillati</taxon>
        <taxon>Bacillota</taxon>
        <taxon>Bacilli</taxon>
        <taxon>Bacillales</taxon>
        <taxon>Bacillaceae</taxon>
        <taxon>Bacillus</taxon>
        <taxon>Bacillus amyloliquefaciens group</taxon>
    </lineage>
</organism>
<accession>A0ABC8D9U5</accession>
<evidence type="ECO:0000313" key="1">
    <source>
        <dbReference type="EMBL" id="AWX72647.1"/>
    </source>
</evidence>
<protein>
    <recommendedName>
        <fullName evidence="3">Phage protein</fullName>
    </recommendedName>
</protein>
<name>A0ABC8D9U5_BACVE</name>